<feature type="domain" description="RLR CTR" evidence="2">
    <location>
        <begin position="132"/>
        <end position="265"/>
    </location>
</feature>
<evidence type="ECO:0000313" key="4">
    <source>
        <dbReference type="Proteomes" id="UP000228934"/>
    </source>
</evidence>
<dbReference type="InterPro" id="IPR001650">
    <property type="entry name" value="Helicase_C-like"/>
</dbReference>
<dbReference type="GO" id="GO:0002753">
    <property type="term" value="P:cytoplasmic pattern recognition receptor signaling pathway"/>
    <property type="evidence" value="ECO:0007669"/>
    <property type="project" value="TreeGrafter"/>
</dbReference>
<dbReference type="GO" id="GO:0003727">
    <property type="term" value="F:single-stranded RNA binding"/>
    <property type="evidence" value="ECO:0007669"/>
    <property type="project" value="TreeGrafter"/>
</dbReference>
<dbReference type="PROSITE" id="PS51194">
    <property type="entry name" value="HELICASE_CTER"/>
    <property type="match status" value="1"/>
</dbReference>
<dbReference type="GO" id="GO:0008270">
    <property type="term" value="F:zinc ion binding"/>
    <property type="evidence" value="ECO:0007669"/>
    <property type="project" value="TreeGrafter"/>
</dbReference>
<dbReference type="Gene3D" id="2.170.150.30">
    <property type="entry name" value="RIG-I-like receptor, C-terminal regulatory domain"/>
    <property type="match status" value="1"/>
</dbReference>
<keyword evidence="4" id="KW-1185">Reference proteome</keyword>
<evidence type="ECO:0000313" key="3">
    <source>
        <dbReference type="EMBL" id="PIO27507.1"/>
    </source>
</evidence>
<dbReference type="AlphaFoldDB" id="A0A2G9RI00"/>
<gene>
    <name evidence="3" type="ORF">AB205_0214380</name>
</gene>
<dbReference type="InterPro" id="IPR027417">
    <property type="entry name" value="P-loop_NTPase"/>
</dbReference>
<dbReference type="InterPro" id="IPR021673">
    <property type="entry name" value="RLR_CTR"/>
</dbReference>
<dbReference type="SMART" id="SM00490">
    <property type="entry name" value="HELICc"/>
    <property type="match status" value="1"/>
</dbReference>
<organism evidence="3 4">
    <name type="scientific">Aquarana catesbeiana</name>
    <name type="common">American bullfrog</name>
    <name type="synonym">Rana catesbeiana</name>
    <dbReference type="NCBI Taxonomy" id="8400"/>
    <lineage>
        <taxon>Eukaryota</taxon>
        <taxon>Metazoa</taxon>
        <taxon>Chordata</taxon>
        <taxon>Craniata</taxon>
        <taxon>Vertebrata</taxon>
        <taxon>Euteleostomi</taxon>
        <taxon>Amphibia</taxon>
        <taxon>Batrachia</taxon>
        <taxon>Anura</taxon>
        <taxon>Neobatrachia</taxon>
        <taxon>Ranoidea</taxon>
        <taxon>Ranidae</taxon>
        <taxon>Aquarana</taxon>
    </lineage>
</organism>
<dbReference type="GO" id="GO:0140374">
    <property type="term" value="P:antiviral innate immune response"/>
    <property type="evidence" value="ECO:0007669"/>
    <property type="project" value="TreeGrafter"/>
</dbReference>
<evidence type="ECO:0000259" key="1">
    <source>
        <dbReference type="PROSITE" id="PS51194"/>
    </source>
</evidence>
<reference evidence="4" key="1">
    <citation type="journal article" date="2017" name="Nat. Commun.">
        <title>The North American bullfrog draft genome provides insight into hormonal regulation of long noncoding RNA.</title>
        <authorList>
            <person name="Hammond S.A."/>
            <person name="Warren R.L."/>
            <person name="Vandervalk B.P."/>
            <person name="Kucuk E."/>
            <person name="Khan H."/>
            <person name="Gibb E.A."/>
            <person name="Pandoh P."/>
            <person name="Kirk H."/>
            <person name="Zhao Y."/>
            <person name="Jones M."/>
            <person name="Mungall A.J."/>
            <person name="Coope R."/>
            <person name="Pleasance S."/>
            <person name="Moore R.A."/>
            <person name="Holt R.A."/>
            <person name="Round J.M."/>
            <person name="Ohora S."/>
            <person name="Walle B.V."/>
            <person name="Veldhoen N."/>
            <person name="Helbing C.C."/>
            <person name="Birol I."/>
        </authorList>
    </citation>
    <scope>NUCLEOTIDE SEQUENCE [LARGE SCALE GENOMIC DNA]</scope>
</reference>
<dbReference type="Gene3D" id="3.40.50.300">
    <property type="entry name" value="P-loop containing nucleotide triphosphate hydrolases"/>
    <property type="match status" value="1"/>
</dbReference>
<accession>A0A2G9RI00</accession>
<feature type="domain" description="Helicase C-terminal" evidence="1">
    <location>
        <begin position="1"/>
        <end position="133"/>
    </location>
</feature>
<dbReference type="EMBL" id="KV941702">
    <property type="protein sequence ID" value="PIO27507.1"/>
    <property type="molecule type" value="Genomic_DNA"/>
</dbReference>
<dbReference type="PANTHER" id="PTHR14074">
    <property type="entry name" value="HELICASE WITH DEATH DOMAIN-RELATED"/>
    <property type="match status" value="1"/>
</dbReference>
<proteinExistence type="predicted"/>
<name>A0A2G9RI00_AQUCT</name>
<dbReference type="GO" id="GO:0005737">
    <property type="term" value="C:cytoplasm"/>
    <property type="evidence" value="ECO:0007669"/>
    <property type="project" value="TreeGrafter"/>
</dbReference>
<dbReference type="Proteomes" id="UP000228934">
    <property type="component" value="Unassembled WGS sequence"/>
</dbReference>
<dbReference type="PROSITE" id="PS51789">
    <property type="entry name" value="RLR_CTR"/>
    <property type="match status" value="1"/>
</dbReference>
<dbReference type="SUPFAM" id="SSF52540">
    <property type="entry name" value="P-loop containing nucleoside triphosphate hydrolases"/>
    <property type="match status" value="1"/>
</dbReference>
<dbReference type="PANTHER" id="PTHR14074:SF16">
    <property type="entry name" value="ANTIVIRAL INNATE IMMUNE RESPONSE RECEPTOR RIG-I"/>
    <property type="match status" value="1"/>
</dbReference>
<evidence type="ECO:0000259" key="2">
    <source>
        <dbReference type="PROSITE" id="PS51789"/>
    </source>
</evidence>
<dbReference type="GO" id="GO:0003725">
    <property type="term" value="F:double-stranded RNA binding"/>
    <property type="evidence" value="ECO:0007669"/>
    <property type="project" value="TreeGrafter"/>
</dbReference>
<dbReference type="Pfam" id="PF00271">
    <property type="entry name" value="Helicase_C"/>
    <property type="match status" value="1"/>
</dbReference>
<dbReference type="Pfam" id="PF11648">
    <property type="entry name" value="RIG-I_C-RD"/>
    <property type="match status" value="1"/>
</dbReference>
<dbReference type="OrthoDB" id="416741at2759"/>
<protein>
    <recommendedName>
        <fullName evidence="5">RNA helicase</fullName>
    </recommendedName>
</protein>
<dbReference type="FunFam" id="2.170.150.30:FF:000001">
    <property type="entry name" value="Probable ATP-dependent RNA helicase DDX58"/>
    <property type="match status" value="1"/>
</dbReference>
<dbReference type="InterPro" id="IPR051363">
    <property type="entry name" value="RLR_Helicase"/>
</dbReference>
<dbReference type="InterPro" id="IPR038557">
    <property type="entry name" value="RLR_C_sf"/>
</dbReference>
<evidence type="ECO:0008006" key="5">
    <source>
        <dbReference type="Google" id="ProtNLM"/>
    </source>
</evidence>
<sequence length="272" mass="31600">MYQFVYLSISGMTLPSQKGALDTFKNSGDNKLLIATSVADEGIDIPACNLVLLYEYVGNVTKMIQVRGRGRAKDSKCYLITSKHEQVEKENINLLHEELMNNAVTVLQEKDRNEFIRQNLHFQREEKRLRDIKKNFKGPVLSKENKRLLCGRCKTFACDTDNIRLINKSHHTVIDRSFKDKYFTRVHSKPVAFGGFHKKYKIFCKNPKCGDDWGISGNYLSFQNIPLIKIDKFVVENANGTQEYFKKWVMVNFRMKEFNQEEIDESFSAQTD</sequence>